<keyword evidence="3" id="KW-1185">Reference proteome</keyword>
<dbReference type="Gene3D" id="3.40.50.300">
    <property type="entry name" value="P-loop containing nucleotide triphosphate hydrolases"/>
    <property type="match status" value="1"/>
</dbReference>
<dbReference type="PANTHER" id="PTHR42990">
    <property type="entry name" value="ATPASE"/>
    <property type="match status" value="1"/>
</dbReference>
<feature type="domain" description="AAA+ ATPase" evidence="1">
    <location>
        <begin position="32"/>
        <end position="155"/>
    </location>
</feature>
<organism evidence="2 3">
    <name type="scientific">Neolewinella antarctica</name>
    <dbReference type="NCBI Taxonomy" id="442734"/>
    <lineage>
        <taxon>Bacteria</taxon>
        <taxon>Pseudomonadati</taxon>
        <taxon>Bacteroidota</taxon>
        <taxon>Saprospiria</taxon>
        <taxon>Saprospirales</taxon>
        <taxon>Lewinellaceae</taxon>
        <taxon>Neolewinella</taxon>
    </lineage>
</organism>
<dbReference type="PANTHER" id="PTHR42990:SF1">
    <property type="entry name" value="AAA+ ATPASE DOMAIN-CONTAINING PROTEIN"/>
    <property type="match status" value="1"/>
</dbReference>
<dbReference type="Pfam" id="PF13173">
    <property type="entry name" value="AAA_14"/>
    <property type="match status" value="1"/>
</dbReference>
<evidence type="ECO:0000259" key="1">
    <source>
        <dbReference type="SMART" id="SM00382"/>
    </source>
</evidence>
<dbReference type="EMBL" id="JAATJH010000011">
    <property type="protein sequence ID" value="NJC28353.1"/>
    <property type="molecule type" value="Genomic_DNA"/>
</dbReference>
<sequence>MDLTQFQKESNIALDQITMKRIRPLYEKIHWPDRLIGIRGARGVGKSTLLLQYGKKMRDEEERKVLYVSLDEIFFKTHTLVDTGRAFKDAGGEILILDEVHRYGPDWSVEIKLLYDKFPSLKILFTSSSIMELYQARGDLSRRSSIYDMYGLSYREFIHWKYQLYIRPISLDDIVKHGKELAEDYIAENHQPLTLLKEYWKVGYYPFYFENEAQYYRRLREVMSLILEIDLPNYYNLTPLTGKKLATLLSVITESVPFTPNISKLATFLETNREHVQNYLYYLHQAKLIGLLPRQVRGMIRTQKPEKIYLDNPNLMYALPGADPNLGTIRETFVYNALSTVDIDLGYTKQGDFQTDNYIFEVGGRNKTNKQLAGLPNAYRVVDDLEVGFGNRIPLWLFGLLR</sequence>
<accession>A0ABX0XHX6</accession>
<dbReference type="SUPFAM" id="SSF52540">
    <property type="entry name" value="P-loop containing nucleoside triphosphate hydrolases"/>
    <property type="match status" value="1"/>
</dbReference>
<name>A0ABX0XHX6_9BACT</name>
<dbReference type="InterPro" id="IPR041682">
    <property type="entry name" value="AAA_14"/>
</dbReference>
<dbReference type="Proteomes" id="UP000770785">
    <property type="component" value="Unassembled WGS sequence"/>
</dbReference>
<evidence type="ECO:0000313" key="3">
    <source>
        <dbReference type="Proteomes" id="UP000770785"/>
    </source>
</evidence>
<dbReference type="SMART" id="SM00382">
    <property type="entry name" value="AAA"/>
    <property type="match status" value="1"/>
</dbReference>
<dbReference type="InterPro" id="IPR027417">
    <property type="entry name" value="P-loop_NTPase"/>
</dbReference>
<protein>
    <recommendedName>
        <fullName evidence="1">AAA+ ATPase domain-containing protein</fullName>
    </recommendedName>
</protein>
<gene>
    <name evidence="2" type="ORF">GGR27_003876</name>
</gene>
<dbReference type="RefSeq" id="WP_168040275.1">
    <property type="nucleotide sequence ID" value="NZ_JAATJH010000011.1"/>
</dbReference>
<proteinExistence type="predicted"/>
<dbReference type="InterPro" id="IPR003593">
    <property type="entry name" value="AAA+_ATPase"/>
</dbReference>
<evidence type="ECO:0000313" key="2">
    <source>
        <dbReference type="EMBL" id="NJC28353.1"/>
    </source>
</evidence>
<comment type="caution">
    <text evidence="2">The sequence shown here is derived from an EMBL/GenBank/DDBJ whole genome shotgun (WGS) entry which is preliminary data.</text>
</comment>
<reference evidence="2 3" key="1">
    <citation type="submission" date="2020-03" db="EMBL/GenBank/DDBJ databases">
        <title>Genomic Encyclopedia of Type Strains, Phase IV (KMG-IV): sequencing the most valuable type-strain genomes for metagenomic binning, comparative biology and taxonomic classification.</title>
        <authorList>
            <person name="Goeker M."/>
        </authorList>
    </citation>
    <scope>NUCLEOTIDE SEQUENCE [LARGE SCALE GENOMIC DNA]</scope>
    <source>
        <strain evidence="2 3">DSM 105096</strain>
    </source>
</reference>